<proteinExistence type="predicted"/>
<dbReference type="Pfam" id="PF13476">
    <property type="entry name" value="AAA_23"/>
    <property type="match status" value="1"/>
</dbReference>
<dbReference type="InterPro" id="IPR038729">
    <property type="entry name" value="Rad50/SbcC_AAA"/>
</dbReference>
<feature type="domain" description="Rad50/SbcC-type AAA" evidence="2">
    <location>
        <begin position="5"/>
        <end position="226"/>
    </location>
</feature>
<dbReference type="GO" id="GO:0006302">
    <property type="term" value="P:double-strand break repair"/>
    <property type="evidence" value="ECO:0007669"/>
    <property type="project" value="InterPro"/>
</dbReference>
<dbReference type="SUPFAM" id="SSF52540">
    <property type="entry name" value="P-loop containing nucleoside triphosphate hydrolases"/>
    <property type="match status" value="1"/>
</dbReference>
<dbReference type="STRING" id="69322.SAMN05443669_104810"/>
<dbReference type="AlphaFoldDB" id="A0A1M7K4F8"/>
<protein>
    <submittedName>
        <fullName evidence="3">DNA repair exonuclease SbcCD ATPase subunit</fullName>
    </submittedName>
</protein>
<keyword evidence="3" id="KW-0540">Nuclease</keyword>
<dbReference type="GO" id="GO:0004527">
    <property type="term" value="F:exonuclease activity"/>
    <property type="evidence" value="ECO:0007669"/>
    <property type="project" value="UniProtKB-KW"/>
</dbReference>
<dbReference type="PANTHER" id="PTHR32114">
    <property type="entry name" value="ABC TRANSPORTER ABCH.3"/>
    <property type="match status" value="1"/>
</dbReference>
<dbReference type="PANTHER" id="PTHR32114:SF2">
    <property type="entry name" value="ABC TRANSPORTER ABCH.3"/>
    <property type="match status" value="1"/>
</dbReference>
<dbReference type="RefSeq" id="WP_073355278.1">
    <property type="nucleotide sequence ID" value="NZ_FRBU01000048.1"/>
</dbReference>
<evidence type="ECO:0000259" key="2">
    <source>
        <dbReference type="Pfam" id="PF13476"/>
    </source>
</evidence>
<dbReference type="EMBL" id="FRBU01000048">
    <property type="protein sequence ID" value="SHM60085.1"/>
    <property type="molecule type" value="Genomic_DNA"/>
</dbReference>
<sequence>MKINKIRIQNFKVFEDVTLNFNSSDIIVFDGPNGFGKTTIYDAIELVFTGRIRRYEDLKAKLIDGRQIFSENPFQHSNGIGKDISVTIELFKNGQIYILERFADATQIKPYIDFSVYELFTKDDFLSENRTSVDDENLFLTDLLGKNYNSNFQFLNYVEQEECLFLLKHSDKMRKNHIGHLFDLKEFEQKIKRIDDLKRRFDTINTDENENFKILDQEINQLKANIIADETPTSFVKLLEKKDLFWDQEEINLSTYNYLEIISTDGILDRLKVFIERKSLFSQHRKNRIVDYLLENENLVNDFFKFHNFLSKKDEVRELRTKVTALQNTIKQLEALSHNTVEESIDLNPYDFIPSDLKATFSSTKQILTSSHNELSGLDRIYSDISESRNDLRDELTDLREAGVSSGECILCGYDWKNIETLLLQIETKSEKIKKINSDKSNRLQEAFAEFKSETIKQIIELINKFLTSLNYNKEFVSQLLELEDNHFNDLIKALNFLGIDYSQYLNDQQILDIANKLELLKTEISAIKDTINTELVESYFSEYFREYFNNEFDQVDSVTIEQIEAKKKHLSHKLSLSQNQTLQTKSVQLLGITKKRESSKEISKKLDNLKKTYNLSLKSYQKKIIKDIETVFHIYSGRIMQSFQGGIGLFIFSEKEGIRFQTGSHKTYDAVFTMSSGQLSALIISFTLALHKKYSQNKLILIDDPVQTMDELNLYGFIDLLRNEFYDNQIIMSTHEDMMSAFMRYKFKNYNLSEKRINLKEIAIE</sequence>
<dbReference type="OrthoDB" id="7029750at2"/>
<dbReference type="Gene3D" id="3.40.50.300">
    <property type="entry name" value="P-loop containing nucleotide triphosphate hydrolases"/>
    <property type="match status" value="2"/>
</dbReference>
<dbReference type="InterPro" id="IPR027417">
    <property type="entry name" value="P-loop_NTPase"/>
</dbReference>
<gene>
    <name evidence="3" type="ORF">SAMN05443669_104810</name>
</gene>
<organism evidence="3 4">
    <name type="scientific">Flavobacterium xanthum</name>
    <dbReference type="NCBI Taxonomy" id="69322"/>
    <lineage>
        <taxon>Bacteria</taxon>
        <taxon>Pseudomonadati</taxon>
        <taxon>Bacteroidota</taxon>
        <taxon>Flavobacteriia</taxon>
        <taxon>Flavobacteriales</taxon>
        <taxon>Flavobacteriaceae</taxon>
        <taxon>Flavobacterium</taxon>
    </lineage>
</organism>
<feature type="coiled-coil region" evidence="1">
    <location>
        <begin position="382"/>
        <end position="439"/>
    </location>
</feature>
<keyword evidence="3" id="KW-0269">Exonuclease</keyword>
<keyword evidence="4" id="KW-1185">Reference proteome</keyword>
<keyword evidence="3" id="KW-0378">Hydrolase</keyword>
<evidence type="ECO:0000256" key="1">
    <source>
        <dbReference type="SAM" id="Coils"/>
    </source>
</evidence>
<evidence type="ECO:0000313" key="3">
    <source>
        <dbReference type="EMBL" id="SHM60085.1"/>
    </source>
</evidence>
<dbReference type="Proteomes" id="UP000184260">
    <property type="component" value="Unassembled WGS sequence"/>
</dbReference>
<dbReference type="GO" id="GO:0016887">
    <property type="term" value="F:ATP hydrolysis activity"/>
    <property type="evidence" value="ECO:0007669"/>
    <property type="project" value="InterPro"/>
</dbReference>
<name>A0A1M7K4F8_9FLAO</name>
<keyword evidence="1" id="KW-0175">Coiled coil</keyword>
<evidence type="ECO:0000313" key="4">
    <source>
        <dbReference type="Proteomes" id="UP000184260"/>
    </source>
</evidence>
<reference evidence="4" key="1">
    <citation type="submission" date="2016-11" db="EMBL/GenBank/DDBJ databases">
        <authorList>
            <person name="Varghese N."/>
            <person name="Submissions S."/>
        </authorList>
    </citation>
    <scope>NUCLEOTIDE SEQUENCE [LARGE SCALE GENOMIC DNA]</scope>
    <source>
        <strain evidence="4">DSM 3661</strain>
    </source>
</reference>
<accession>A0A1M7K4F8</accession>